<sequence>MDKAHRLFVGAASRSPSGDSPEALSQGSDAKKASACPVVGSSSSSSAAKSSGCPVVGESGVNPLNNMPRGDDGGAVGAASELGRERIVSSIPRAASEDPPKHQEGTPEEKWVYPSEQMFYNAMKRKGWNPDEQDMGTVVKIHNAVNERAWHMILQWEASLPGSCEEQPRLRRFTGRPQEYSPKARLLNFMGYKLPFDRHDWYIERCGSVKRYVIDFYNAPPSPQSPVAMHLDVRPALDSPSAALHRLYMQWRHVTGM</sequence>
<keyword evidence="5 10" id="KW-0999">Mitochondrion inner membrane</keyword>
<evidence type="ECO:0000256" key="8">
    <source>
        <dbReference type="ARBA" id="ARBA00023136"/>
    </source>
</evidence>
<keyword evidence="6 10" id="KW-0408">Iron</keyword>
<keyword evidence="4 10" id="KW-0479">Metal-binding</keyword>
<protein>
    <recommendedName>
        <fullName evidence="10">Holocytochrome c-type synthase</fullName>
        <ecNumber evidence="10">4.4.1.17</ecNumber>
    </recommendedName>
</protein>
<dbReference type="PROSITE" id="PS00822">
    <property type="entry name" value="CYTO_HEME_LYASE_2"/>
    <property type="match status" value="1"/>
</dbReference>
<dbReference type="GO" id="GO:0005743">
    <property type="term" value="C:mitochondrial inner membrane"/>
    <property type="evidence" value="ECO:0007669"/>
    <property type="project" value="UniProtKB-SubCell"/>
</dbReference>
<feature type="compositionally biased region" description="Polar residues" evidence="11">
    <location>
        <begin position="14"/>
        <end position="28"/>
    </location>
</feature>
<dbReference type="AlphaFoldDB" id="A0A7S1T7U6"/>
<keyword evidence="9 10" id="KW-0456">Lyase</keyword>
<organism evidence="12">
    <name type="scientific">Tetraselmis chuii</name>
    <dbReference type="NCBI Taxonomy" id="63592"/>
    <lineage>
        <taxon>Eukaryota</taxon>
        <taxon>Viridiplantae</taxon>
        <taxon>Chlorophyta</taxon>
        <taxon>core chlorophytes</taxon>
        <taxon>Chlorodendrophyceae</taxon>
        <taxon>Chlorodendrales</taxon>
        <taxon>Chlorodendraceae</taxon>
        <taxon>Tetraselmis</taxon>
    </lineage>
</organism>
<dbReference type="GO" id="GO:0046872">
    <property type="term" value="F:metal ion binding"/>
    <property type="evidence" value="ECO:0007669"/>
    <property type="project" value="UniProtKB-KW"/>
</dbReference>
<dbReference type="GO" id="GO:0004408">
    <property type="term" value="F:holocytochrome-c synthase activity"/>
    <property type="evidence" value="ECO:0007669"/>
    <property type="project" value="UniProtKB-EC"/>
</dbReference>
<evidence type="ECO:0000256" key="1">
    <source>
        <dbReference type="ARBA" id="ARBA00004273"/>
    </source>
</evidence>
<keyword evidence="3 10" id="KW-0349">Heme</keyword>
<dbReference type="PANTHER" id="PTHR12743:SF0">
    <property type="entry name" value="HOLOCYTOCHROME C-TYPE SYNTHASE"/>
    <property type="match status" value="1"/>
</dbReference>
<dbReference type="EMBL" id="HBGG01041598">
    <property type="protein sequence ID" value="CAD9225953.1"/>
    <property type="molecule type" value="Transcribed_RNA"/>
</dbReference>
<evidence type="ECO:0000256" key="7">
    <source>
        <dbReference type="ARBA" id="ARBA00023128"/>
    </source>
</evidence>
<proteinExistence type="inferred from homology"/>
<dbReference type="InterPro" id="IPR000511">
    <property type="entry name" value="Holocyt_c/c1_synthase"/>
</dbReference>
<dbReference type="PANTHER" id="PTHR12743">
    <property type="entry name" value="CYTOCHROME C1 HEME LYASE"/>
    <property type="match status" value="1"/>
</dbReference>
<evidence type="ECO:0000256" key="4">
    <source>
        <dbReference type="ARBA" id="ARBA00022723"/>
    </source>
</evidence>
<evidence type="ECO:0000313" key="12">
    <source>
        <dbReference type="EMBL" id="CAD9225953.1"/>
    </source>
</evidence>
<keyword evidence="7 10" id="KW-0496">Mitochondrion</keyword>
<keyword evidence="8 10" id="KW-0472">Membrane</keyword>
<evidence type="ECO:0000256" key="3">
    <source>
        <dbReference type="ARBA" id="ARBA00022617"/>
    </source>
</evidence>
<comment type="function">
    <text evidence="10">Lyase that catalyzes the covalent linking of the heme group to the cytochrome C apoprotein to produce the mature functional cytochrome.</text>
</comment>
<comment type="catalytic activity">
    <reaction evidence="10">
        <text>holo-[cytochrome c] = apo-[cytochrome c] + heme b</text>
        <dbReference type="Rhea" id="RHEA:22648"/>
        <dbReference type="Rhea" id="RHEA-COMP:10725"/>
        <dbReference type="Rhea" id="RHEA-COMP:10726"/>
        <dbReference type="ChEBI" id="CHEBI:29950"/>
        <dbReference type="ChEBI" id="CHEBI:60344"/>
        <dbReference type="ChEBI" id="CHEBI:83739"/>
        <dbReference type="EC" id="4.4.1.17"/>
    </reaction>
</comment>
<accession>A0A7S1T7U6</accession>
<evidence type="ECO:0000256" key="6">
    <source>
        <dbReference type="ARBA" id="ARBA00023004"/>
    </source>
</evidence>
<feature type="compositionally biased region" description="Basic and acidic residues" evidence="11">
    <location>
        <begin position="95"/>
        <end position="110"/>
    </location>
</feature>
<feature type="compositionally biased region" description="Low complexity" evidence="11">
    <location>
        <begin position="33"/>
        <end position="54"/>
    </location>
</feature>
<dbReference type="EC" id="4.4.1.17" evidence="10"/>
<name>A0A7S1T7U6_9CHLO</name>
<evidence type="ECO:0000256" key="10">
    <source>
        <dbReference type="RuleBase" id="RU363130"/>
    </source>
</evidence>
<comment type="subcellular location">
    <subcellularLocation>
        <location evidence="1 10">Mitochondrion inner membrane</location>
    </subcellularLocation>
</comment>
<dbReference type="Pfam" id="PF01265">
    <property type="entry name" value="Cyto_heme_lyase"/>
    <property type="match status" value="1"/>
</dbReference>
<reference evidence="12" key="1">
    <citation type="submission" date="2021-01" db="EMBL/GenBank/DDBJ databases">
        <authorList>
            <person name="Corre E."/>
            <person name="Pelletier E."/>
            <person name="Niang G."/>
            <person name="Scheremetjew M."/>
            <person name="Finn R."/>
            <person name="Kale V."/>
            <person name="Holt S."/>
            <person name="Cochrane G."/>
            <person name="Meng A."/>
            <person name="Brown T."/>
            <person name="Cohen L."/>
        </authorList>
    </citation>
    <scope>NUCLEOTIDE SEQUENCE</scope>
    <source>
        <strain evidence="12">PLY429</strain>
    </source>
</reference>
<evidence type="ECO:0000256" key="9">
    <source>
        <dbReference type="ARBA" id="ARBA00023239"/>
    </source>
</evidence>
<evidence type="ECO:0000256" key="11">
    <source>
        <dbReference type="SAM" id="MobiDB-lite"/>
    </source>
</evidence>
<gene>
    <name evidence="12" type="ORF">TCHU04912_LOCUS21436</name>
</gene>
<evidence type="ECO:0000256" key="5">
    <source>
        <dbReference type="ARBA" id="ARBA00022792"/>
    </source>
</evidence>
<feature type="region of interest" description="Disordered" evidence="11">
    <location>
        <begin position="1"/>
        <end position="77"/>
    </location>
</feature>
<evidence type="ECO:0000256" key="2">
    <source>
        <dbReference type="ARBA" id="ARBA00007255"/>
    </source>
</evidence>
<comment type="similarity">
    <text evidence="2 10">Belongs to the cytochrome c-type heme lyase family.</text>
</comment>
<feature type="region of interest" description="Disordered" evidence="11">
    <location>
        <begin position="90"/>
        <end position="110"/>
    </location>
</feature>